<proteinExistence type="predicted"/>
<accession>A0A1E1KGC8</accession>
<feature type="region of interest" description="Disordered" evidence="2">
    <location>
        <begin position="755"/>
        <end position="782"/>
    </location>
</feature>
<sequence length="1749" mass="190112">MSLKGSPRNWWKDKRQSSHPVIPNASRPQTAFPWTEDRDRDLSQIVEKAVLAAFESTAFKIAVASQVDPAFSRHQEKLSQIKTANLNLESVLQAHVEDLPVVLKGIEDHVTGLKIPDYRTEFADLVKGNEELERRIDEIKIPDLTEQLNAIVSNQGNFPDHTEQLNTIIANQTKYVKAFEGRFTALETRIEDLDRKTSDLSEEVTNADLRSAIRFGEISNELQDRNTTLNNSIWEVQRELGKKTDALQRRVVGACEEMSKVVRASSEVLESLKTKVEADDVLSAVEKLGSKAEFSEKATRRTLASISEKVAVLDTSILSAQTSKLETIERGIGEFRKEAEAARNLASVSSKFLSANTTKIDTMASAVTKISLLVESTNELCQEVSESQESNAESVKEDVEAVRMHVRSLDNMAVAHKRRLSEVGEMVKRTEGAIGKVDERFGGVEDHLRVLPECKDKLDSVEGSIVGLAKDAKPQKKVLDDLTAAIEEMRGNVDTALSSHTESLGAIQQTVSSTASRDGLSTALSDLQSRIEDKLSSHHETTSRATTEAVSEMRGNIEKSLLTHVDSLDAIHKTLSSAASQDVLSAALSNLQSSIENKISSSHEATTSEMGNLSSNLEKRFQTQNHELSSQTSKLHTPMDEILTELKSTKTLLDTHHNSRMDDSTTVLTAIESSRTSHQETSTAIKSLIQEIQESSKDDEILLQIESWAQNGIAKQDAGIAGLRDMLGLSQARDEDLRDSLTGLNEVMRGAEETLSSMQVSVHDSRNDTTKNEERTRNTTSEVQSKIDDLATNIKDFSNNIENQLQLNATALSNLDEFCTDNADALSKGILDIRKDVSPMIELVGGVAEIKALCRDLPKLEDISKLNGAMTEMGNETRDVVLAKAEHLTSDIGKLASALAKIIERLQTAEKAHAEILTTVNATSTNVTGVQDVLKSVEDGHSTSFDGLKTDISAFSAEFRKENAELETGLKTELQALRQDVEDVMTAVSEASAQSIKTHTTALDRLAADTKVMRDGIITQCEETGTVILGSLEKAREAILEEVGGSKTVVEKAMLETTSNVKDVLQAVSKSESENLKMHQLTSRAVAAESTIIQEKIITAADQSRESLSAKMESNQERSTSDLSNATDELRKDVAAMQTTIAESREVLNSLQSVETNLTKQIDNVSANVNKASEGLSLDIKTGLSTLVEKHELISGTIKEDSKNLSELIVKGSMEMGGAIIAAKDATTSEIRGSNASLDEKLTSNEKNLSLGLSGLGREVTKGFADAVSMTESHRKTVLEALETSSLTIREATEESNADGVERLSKDIGARFEKVSTDHKATLEALQSERQSITAYIDRATELNKSATDALLHPIQENQQSLEALHKLACETTTSFNLVADDRKKTDGLVEMVIKAVEQQEKTITASVEKVQDAVVGSVRDMGLSLEKSITKEGEVIKESGETRSAILKGLMVDVIGAVKEEAQTTRKSTETIKTGIEESKSTLEKRIDTGFSNQSTENKASFKVLDTHISTLSSAIKNEAETTKARIETLETRILEEVQKTDTALQSSLSTLRTVLNQAQQTTSETHTSILSDIHTLLTSLSLLNTTITNLPPSLKAIDAAVRVNSAAIARVDKAVLESSSQVKSEIHTSLSSLSSQLDDDLQETARRVRGIAEYEIPRLEALAKRQRDALEVIGGRVIGTSKKFGEMVANVGKGSGGGGGGLNGGLDKSEILGLSMSGRLRGGSNASSTRSKDSGYRMGAFESGGRM</sequence>
<keyword evidence="4" id="KW-1185">Reference proteome</keyword>
<gene>
    <name evidence="3" type="ORF">RAG0_06247</name>
</gene>
<feature type="region of interest" description="Disordered" evidence="2">
    <location>
        <begin position="1108"/>
        <end position="1128"/>
    </location>
</feature>
<dbReference type="PANTHER" id="PTHR19327">
    <property type="entry name" value="GOLGIN"/>
    <property type="match status" value="1"/>
</dbReference>
<feature type="region of interest" description="Disordered" evidence="2">
    <location>
        <begin position="1"/>
        <end position="34"/>
    </location>
</feature>
<evidence type="ECO:0000313" key="3">
    <source>
        <dbReference type="EMBL" id="CZS97116.1"/>
    </source>
</evidence>
<dbReference type="EMBL" id="FJUX01000030">
    <property type="protein sequence ID" value="CZS97116.1"/>
    <property type="molecule type" value="Genomic_DNA"/>
</dbReference>
<feature type="coiled-coil region" evidence="1">
    <location>
        <begin position="176"/>
        <end position="203"/>
    </location>
</feature>
<keyword evidence="1" id="KW-0175">Coiled coil</keyword>
<dbReference type="PANTHER" id="PTHR19327:SF0">
    <property type="entry name" value="GOLGIN SUBFAMILY A MEMBER 4"/>
    <property type="match status" value="1"/>
</dbReference>
<organism evidence="3 4">
    <name type="scientific">Rhynchosporium agropyri</name>
    <dbReference type="NCBI Taxonomy" id="914238"/>
    <lineage>
        <taxon>Eukaryota</taxon>
        <taxon>Fungi</taxon>
        <taxon>Dikarya</taxon>
        <taxon>Ascomycota</taxon>
        <taxon>Pezizomycotina</taxon>
        <taxon>Leotiomycetes</taxon>
        <taxon>Helotiales</taxon>
        <taxon>Ploettnerulaceae</taxon>
        <taxon>Rhynchosporium</taxon>
    </lineage>
</organism>
<reference evidence="4" key="1">
    <citation type="submission" date="2016-03" db="EMBL/GenBank/DDBJ databases">
        <authorList>
            <person name="Guldener U."/>
        </authorList>
    </citation>
    <scope>NUCLEOTIDE SEQUENCE [LARGE SCALE GENOMIC DNA]</scope>
    <source>
        <strain evidence="4">04CH-RAC-A.6.1</strain>
    </source>
</reference>
<feature type="compositionally biased region" description="Basic and acidic residues" evidence="2">
    <location>
        <begin position="763"/>
        <end position="777"/>
    </location>
</feature>
<evidence type="ECO:0000256" key="2">
    <source>
        <dbReference type="SAM" id="MobiDB-lite"/>
    </source>
</evidence>
<protein>
    <submittedName>
        <fullName evidence="3">Uncharacterized protein</fullName>
    </submittedName>
</protein>
<feature type="region of interest" description="Disordered" evidence="2">
    <location>
        <begin position="1719"/>
        <end position="1749"/>
    </location>
</feature>
<dbReference type="Proteomes" id="UP000178912">
    <property type="component" value="Unassembled WGS sequence"/>
</dbReference>
<dbReference type="OrthoDB" id="3548731at2759"/>
<name>A0A1E1KGC8_9HELO</name>
<evidence type="ECO:0000313" key="4">
    <source>
        <dbReference type="Proteomes" id="UP000178912"/>
    </source>
</evidence>
<evidence type="ECO:0000256" key="1">
    <source>
        <dbReference type="SAM" id="Coils"/>
    </source>
</evidence>